<organism evidence="3">
    <name type="scientific">hydrothermal vent metagenome</name>
    <dbReference type="NCBI Taxonomy" id="652676"/>
    <lineage>
        <taxon>unclassified sequences</taxon>
        <taxon>metagenomes</taxon>
        <taxon>ecological metagenomes</taxon>
    </lineage>
</organism>
<evidence type="ECO:0000313" key="3">
    <source>
        <dbReference type="EMBL" id="VAX11836.1"/>
    </source>
</evidence>
<evidence type="ECO:0000256" key="1">
    <source>
        <dbReference type="SAM" id="Phobius"/>
    </source>
</evidence>
<accession>A0A3B1B0K6</accession>
<feature type="domain" description="Transposase DDE" evidence="2">
    <location>
        <begin position="33"/>
        <end position="164"/>
    </location>
</feature>
<dbReference type="InterPro" id="IPR025668">
    <property type="entry name" value="Tnp_DDE_dom"/>
</dbReference>
<dbReference type="AlphaFoldDB" id="A0A3B1B0K6"/>
<evidence type="ECO:0000259" key="2">
    <source>
        <dbReference type="Pfam" id="PF13701"/>
    </source>
</evidence>
<dbReference type="EMBL" id="UOFX01000095">
    <property type="protein sequence ID" value="VAX11836.1"/>
    <property type="molecule type" value="Genomic_DNA"/>
</dbReference>
<keyword evidence="1" id="KW-0472">Membrane</keyword>
<keyword evidence="1" id="KW-0812">Transmembrane</keyword>
<feature type="non-terminal residue" evidence="3">
    <location>
        <position position="165"/>
    </location>
</feature>
<dbReference type="Pfam" id="PF13701">
    <property type="entry name" value="DDE_Tnp_1_4"/>
    <property type="match status" value="1"/>
</dbReference>
<name>A0A3B1B0K6_9ZZZZ</name>
<gene>
    <name evidence="3" type="ORF">MNBD_GAMMA26-2562</name>
</gene>
<proteinExistence type="predicted"/>
<keyword evidence="1" id="KW-1133">Transmembrane helix</keyword>
<feature type="transmembrane region" description="Helical" evidence="1">
    <location>
        <begin position="74"/>
        <end position="92"/>
    </location>
</feature>
<reference evidence="3" key="1">
    <citation type="submission" date="2018-06" db="EMBL/GenBank/DDBJ databases">
        <authorList>
            <person name="Zhirakovskaya E."/>
        </authorList>
    </citation>
    <scope>NUCLEOTIDE SEQUENCE</scope>
</reference>
<sequence length="165" mass="19274">MFAKTINYPTTKPLIMKFSRSDIYSKTHALPALRFEDQQLTSFSGLVVFQKLFECLALKERLRKCFRHQRITPIYGHASIVLLLVIHLLLGYRELRHLRYYENDPLVLRLLGLNRLPDVATISRQLARMDNQSVENLQQLQHALVLDRLKLLSLKRITIDFDGSV</sequence>
<protein>
    <recommendedName>
        <fullName evidence="2">Transposase DDE domain-containing protein</fullName>
    </recommendedName>
</protein>